<dbReference type="PANTHER" id="PTHR21567:SF42">
    <property type="entry name" value="TOG ARRAY REGULATOR OF AXONEMAL MICROTUBULES PROTEIN 2"/>
    <property type="match status" value="1"/>
</dbReference>
<sequence>MDSQVDEVAPVLLQMVWNSPEFVQKAACHALGIMVENVTPARAMAALMDRGVKSRHAQVRKCVAELLLALVERIGVTKLADTPRAERMAHVAGKLAQDCHQDSRHYGQEMVKMLLSHQKFKMLLERSLSTHDLEDILTRMKKKVSAWQEKCLLCASHKGTDIIRGKVMFSIFRILGMESQKSECPPVKELVEERSNGPKKPQATLPSSKRSPEVVEHCALPVLWSFLENKALPVRSANVRMVATKLAAALH</sequence>
<accession>A0A3L8RSI5</accession>
<name>A0A3L8RSI5_CHLGU</name>
<dbReference type="OrthoDB" id="63891at2759"/>
<evidence type="ECO:0000313" key="2">
    <source>
        <dbReference type="EMBL" id="RLV83755.1"/>
    </source>
</evidence>
<evidence type="ECO:0000256" key="1">
    <source>
        <dbReference type="SAM" id="MobiDB-lite"/>
    </source>
</evidence>
<evidence type="ECO:0008006" key="4">
    <source>
        <dbReference type="Google" id="ProtNLM"/>
    </source>
</evidence>
<dbReference type="GO" id="GO:0000226">
    <property type="term" value="P:microtubule cytoskeleton organization"/>
    <property type="evidence" value="ECO:0007669"/>
    <property type="project" value="TreeGrafter"/>
</dbReference>
<dbReference type="Gene3D" id="1.25.10.10">
    <property type="entry name" value="Leucine-rich Repeat Variant"/>
    <property type="match status" value="1"/>
</dbReference>
<dbReference type="Proteomes" id="UP000276834">
    <property type="component" value="Unassembled WGS sequence"/>
</dbReference>
<comment type="caution">
    <text evidence="2">The sequence shown here is derived from an EMBL/GenBank/DDBJ whole genome shotgun (WGS) entry which is preliminary data.</text>
</comment>
<protein>
    <recommendedName>
        <fullName evidence="4">CLASP N-terminal domain-containing protein</fullName>
    </recommendedName>
</protein>
<keyword evidence="3" id="KW-1185">Reference proteome</keyword>
<dbReference type="GO" id="GO:0005881">
    <property type="term" value="C:cytoplasmic microtubule"/>
    <property type="evidence" value="ECO:0007669"/>
    <property type="project" value="TreeGrafter"/>
</dbReference>
<dbReference type="EMBL" id="QUSF01000294">
    <property type="protein sequence ID" value="RLV83755.1"/>
    <property type="molecule type" value="Genomic_DNA"/>
</dbReference>
<feature type="region of interest" description="Disordered" evidence="1">
    <location>
        <begin position="191"/>
        <end position="210"/>
    </location>
</feature>
<dbReference type="GO" id="GO:0008017">
    <property type="term" value="F:microtubule binding"/>
    <property type="evidence" value="ECO:0007669"/>
    <property type="project" value="TreeGrafter"/>
</dbReference>
<dbReference type="InterPro" id="IPR011989">
    <property type="entry name" value="ARM-like"/>
</dbReference>
<dbReference type="SUPFAM" id="SSF48371">
    <property type="entry name" value="ARM repeat"/>
    <property type="match status" value="1"/>
</dbReference>
<gene>
    <name evidence="2" type="ORF">DV515_00016343</name>
</gene>
<reference evidence="2 3" key="1">
    <citation type="journal article" date="2018" name="Proc. R. Soc. B">
        <title>A non-coding region near Follistatin controls head colour polymorphism in the Gouldian finch.</title>
        <authorList>
            <person name="Toomey M.B."/>
            <person name="Marques C.I."/>
            <person name="Andrade P."/>
            <person name="Araujo P.M."/>
            <person name="Sabatino S."/>
            <person name="Gazda M.A."/>
            <person name="Afonso S."/>
            <person name="Lopes R.J."/>
            <person name="Corbo J.C."/>
            <person name="Carneiro M."/>
        </authorList>
    </citation>
    <scope>NUCLEOTIDE SEQUENCE [LARGE SCALE GENOMIC DNA]</scope>
    <source>
        <strain evidence="2">Red01</strain>
        <tissue evidence="2">Muscle</tissue>
    </source>
</reference>
<proteinExistence type="predicted"/>
<dbReference type="AlphaFoldDB" id="A0A3L8RSI5"/>
<dbReference type="InterPro" id="IPR016024">
    <property type="entry name" value="ARM-type_fold"/>
</dbReference>
<organism evidence="2 3">
    <name type="scientific">Chloebia gouldiae</name>
    <name type="common">Gouldian finch</name>
    <name type="synonym">Erythrura gouldiae</name>
    <dbReference type="NCBI Taxonomy" id="44316"/>
    <lineage>
        <taxon>Eukaryota</taxon>
        <taxon>Metazoa</taxon>
        <taxon>Chordata</taxon>
        <taxon>Craniata</taxon>
        <taxon>Vertebrata</taxon>
        <taxon>Euteleostomi</taxon>
        <taxon>Archelosauria</taxon>
        <taxon>Archosauria</taxon>
        <taxon>Dinosauria</taxon>
        <taxon>Saurischia</taxon>
        <taxon>Theropoda</taxon>
        <taxon>Coelurosauria</taxon>
        <taxon>Aves</taxon>
        <taxon>Neognathae</taxon>
        <taxon>Neoaves</taxon>
        <taxon>Telluraves</taxon>
        <taxon>Australaves</taxon>
        <taxon>Passeriformes</taxon>
        <taxon>Passeroidea</taxon>
        <taxon>Passeridae</taxon>
        <taxon>Chloebia</taxon>
    </lineage>
</organism>
<evidence type="ECO:0000313" key="3">
    <source>
        <dbReference type="Proteomes" id="UP000276834"/>
    </source>
</evidence>
<dbReference type="GO" id="GO:0005929">
    <property type="term" value="C:cilium"/>
    <property type="evidence" value="ECO:0007669"/>
    <property type="project" value="TreeGrafter"/>
</dbReference>
<dbReference type="PANTHER" id="PTHR21567">
    <property type="entry name" value="CLASP"/>
    <property type="match status" value="1"/>
</dbReference>